<evidence type="ECO:0000313" key="3">
    <source>
        <dbReference type="Proteomes" id="UP000631418"/>
    </source>
</evidence>
<organism evidence="2 3">
    <name type="scientific">Clostridium beijerinckii</name>
    <name type="common">Clostridium MP</name>
    <dbReference type="NCBI Taxonomy" id="1520"/>
    <lineage>
        <taxon>Bacteria</taxon>
        <taxon>Bacillati</taxon>
        <taxon>Bacillota</taxon>
        <taxon>Clostridia</taxon>
        <taxon>Eubacteriales</taxon>
        <taxon>Clostridiaceae</taxon>
        <taxon>Clostridium</taxon>
    </lineage>
</organism>
<dbReference type="InterPro" id="IPR029063">
    <property type="entry name" value="SAM-dependent_MTases_sf"/>
</dbReference>
<feature type="domain" description="Methyltransferase type 11" evidence="1">
    <location>
        <begin position="42"/>
        <end position="134"/>
    </location>
</feature>
<dbReference type="SUPFAM" id="SSF53335">
    <property type="entry name" value="S-adenosyl-L-methionine-dependent methyltransferases"/>
    <property type="match status" value="1"/>
</dbReference>
<dbReference type="Pfam" id="PF08241">
    <property type="entry name" value="Methyltransf_11"/>
    <property type="match status" value="1"/>
</dbReference>
<keyword evidence="2" id="KW-0808">Transferase</keyword>
<accession>A0AAE2V235</accession>
<gene>
    <name evidence="2" type="ORF">IS491_17425</name>
</gene>
<dbReference type="RefSeq" id="WP_012059017.1">
    <property type="nucleotide sequence ID" value="NZ_CP073279.1"/>
</dbReference>
<dbReference type="AlphaFoldDB" id="A0AAE2V235"/>
<dbReference type="OMA" id="YFAWTET"/>
<evidence type="ECO:0000313" key="2">
    <source>
        <dbReference type="EMBL" id="MBF7810402.1"/>
    </source>
</evidence>
<dbReference type="GO" id="GO:0008757">
    <property type="term" value="F:S-adenosylmethionine-dependent methyltransferase activity"/>
    <property type="evidence" value="ECO:0007669"/>
    <property type="project" value="InterPro"/>
</dbReference>
<comment type="caution">
    <text evidence="2">The sequence shown here is derived from an EMBL/GenBank/DDBJ whole genome shotgun (WGS) entry which is preliminary data.</text>
</comment>
<dbReference type="PANTHER" id="PTHR43861">
    <property type="entry name" value="TRANS-ACONITATE 2-METHYLTRANSFERASE-RELATED"/>
    <property type="match status" value="1"/>
</dbReference>
<dbReference type="Gene3D" id="3.40.50.150">
    <property type="entry name" value="Vaccinia Virus protein VP39"/>
    <property type="match status" value="1"/>
</dbReference>
<protein>
    <submittedName>
        <fullName evidence="2">Class I SAM-dependent methyltransferase</fullName>
    </submittedName>
</protein>
<keyword evidence="2" id="KW-0489">Methyltransferase</keyword>
<sequence>MYNKKFWNNIYKSIIVKKPSYDLWLNRYTNILEKCKDEEIIDLGAGIGADTLYLSEKGYKVISCDYSEEALNILKESIPEAKTVQMDISKTLPFENESIYIIIADLSLHYFNDETTKNILKEIKRVLKPNGYLIGRVNSVNDFNYGAGSGKEIEKNFYLTEEGYKRFFSEEDIYCYFREFIIEECEEKSVMKYGNEKRAFEFVVRNAGF</sequence>
<reference evidence="2" key="1">
    <citation type="submission" date="2020-11" db="EMBL/GenBank/DDBJ databases">
        <authorList>
            <person name="Thieme N."/>
            <person name="Liebl W."/>
            <person name="Zverlov V."/>
        </authorList>
    </citation>
    <scope>NUCLEOTIDE SEQUENCE</scope>
    <source>
        <strain evidence="2">NT08</strain>
    </source>
</reference>
<dbReference type="Proteomes" id="UP000631418">
    <property type="component" value="Unassembled WGS sequence"/>
</dbReference>
<dbReference type="PANTHER" id="PTHR43861:SF1">
    <property type="entry name" value="TRANS-ACONITATE 2-METHYLTRANSFERASE"/>
    <property type="match status" value="1"/>
</dbReference>
<dbReference type="CDD" id="cd02440">
    <property type="entry name" value="AdoMet_MTases"/>
    <property type="match status" value="1"/>
</dbReference>
<dbReference type="EMBL" id="JADOEF010000001">
    <property type="protein sequence ID" value="MBF7810402.1"/>
    <property type="molecule type" value="Genomic_DNA"/>
</dbReference>
<name>A0AAE2V235_CLOBE</name>
<evidence type="ECO:0000259" key="1">
    <source>
        <dbReference type="Pfam" id="PF08241"/>
    </source>
</evidence>
<dbReference type="InterPro" id="IPR013216">
    <property type="entry name" value="Methyltransf_11"/>
</dbReference>
<proteinExistence type="predicted"/>
<dbReference type="GO" id="GO:0032259">
    <property type="term" value="P:methylation"/>
    <property type="evidence" value="ECO:0007669"/>
    <property type="project" value="UniProtKB-KW"/>
</dbReference>